<accession>A0A7J8HSI0</accession>
<keyword evidence="2" id="KW-1185">Reference proteome</keyword>
<dbReference type="Proteomes" id="UP000593571">
    <property type="component" value="Unassembled WGS sequence"/>
</dbReference>
<dbReference type="AlphaFoldDB" id="A0A7J8HSI0"/>
<reference evidence="1 2" key="1">
    <citation type="journal article" date="2020" name="Nature">
        <title>Six reference-quality genomes reveal evolution of bat adaptations.</title>
        <authorList>
            <person name="Jebb D."/>
            <person name="Huang Z."/>
            <person name="Pippel M."/>
            <person name="Hughes G.M."/>
            <person name="Lavrichenko K."/>
            <person name="Devanna P."/>
            <person name="Winkler S."/>
            <person name="Jermiin L.S."/>
            <person name="Skirmuntt E.C."/>
            <person name="Katzourakis A."/>
            <person name="Burkitt-Gray L."/>
            <person name="Ray D.A."/>
            <person name="Sullivan K.A.M."/>
            <person name="Roscito J.G."/>
            <person name="Kirilenko B.M."/>
            <person name="Davalos L.M."/>
            <person name="Corthals A.P."/>
            <person name="Power M.L."/>
            <person name="Jones G."/>
            <person name="Ransome R.D."/>
            <person name="Dechmann D.K.N."/>
            <person name="Locatelli A.G."/>
            <person name="Puechmaille S.J."/>
            <person name="Fedrigo O."/>
            <person name="Jarvis E.D."/>
            <person name="Hiller M."/>
            <person name="Vernes S.C."/>
            <person name="Myers E.W."/>
            <person name="Teeling E.C."/>
        </authorList>
    </citation>
    <scope>NUCLEOTIDE SEQUENCE [LARGE SCALE GENOMIC DNA]</scope>
    <source>
        <strain evidence="1">MRouAeg1</strain>
        <tissue evidence="1">Muscle</tissue>
    </source>
</reference>
<gene>
    <name evidence="1" type="ORF">HJG63_011088</name>
</gene>
<organism evidence="1 2">
    <name type="scientific">Rousettus aegyptiacus</name>
    <name type="common">Egyptian fruit bat</name>
    <name type="synonym">Pteropus aegyptiacus</name>
    <dbReference type="NCBI Taxonomy" id="9407"/>
    <lineage>
        <taxon>Eukaryota</taxon>
        <taxon>Metazoa</taxon>
        <taxon>Chordata</taxon>
        <taxon>Craniata</taxon>
        <taxon>Vertebrata</taxon>
        <taxon>Euteleostomi</taxon>
        <taxon>Mammalia</taxon>
        <taxon>Eutheria</taxon>
        <taxon>Laurasiatheria</taxon>
        <taxon>Chiroptera</taxon>
        <taxon>Yinpterochiroptera</taxon>
        <taxon>Pteropodoidea</taxon>
        <taxon>Pteropodidae</taxon>
        <taxon>Rousettinae</taxon>
        <taxon>Rousettus</taxon>
    </lineage>
</organism>
<comment type="caution">
    <text evidence="1">The sequence shown here is derived from an EMBL/GenBank/DDBJ whole genome shotgun (WGS) entry which is preliminary data.</text>
</comment>
<dbReference type="EMBL" id="JACASE010000004">
    <property type="protein sequence ID" value="KAF6474990.1"/>
    <property type="molecule type" value="Genomic_DNA"/>
</dbReference>
<sequence>MAGGLAARPLPRSWGLSQTLGLSEQGMLPYCPLLCGVCSLLLGMHLGEREVRYPSFLSLGVGGLKAPTKIPVLQIRQLRLGRAGPGLELGSLLWLPATSPSFTVDPHPALLSKNSPASWERQPSPFWKSV</sequence>
<evidence type="ECO:0000313" key="1">
    <source>
        <dbReference type="EMBL" id="KAF6474990.1"/>
    </source>
</evidence>
<protein>
    <submittedName>
        <fullName evidence="1">Uncharacterized protein</fullName>
    </submittedName>
</protein>
<name>A0A7J8HSI0_ROUAE</name>
<proteinExistence type="predicted"/>
<evidence type="ECO:0000313" key="2">
    <source>
        <dbReference type="Proteomes" id="UP000593571"/>
    </source>
</evidence>